<evidence type="ECO:0000256" key="5">
    <source>
        <dbReference type="ARBA" id="ARBA00022989"/>
    </source>
</evidence>
<organism evidence="9 10">
    <name type="scientific">Tessaracoccus antarcticus</name>
    <dbReference type="NCBI Taxonomy" id="2479848"/>
    <lineage>
        <taxon>Bacteria</taxon>
        <taxon>Bacillati</taxon>
        <taxon>Actinomycetota</taxon>
        <taxon>Actinomycetes</taxon>
        <taxon>Propionibacteriales</taxon>
        <taxon>Propionibacteriaceae</taxon>
        <taxon>Tessaracoccus</taxon>
    </lineage>
</organism>
<evidence type="ECO:0000313" key="10">
    <source>
        <dbReference type="Proteomes" id="UP000275256"/>
    </source>
</evidence>
<gene>
    <name evidence="9" type="ORF">EAX62_15885</name>
</gene>
<feature type="transmembrane region" description="Helical" evidence="7">
    <location>
        <begin position="67"/>
        <end position="88"/>
    </location>
</feature>
<evidence type="ECO:0000256" key="7">
    <source>
        <dbReference type="RuleBase" id="RU363032"/>
    </source>
</evidence>
<dbReference type="InterPro" id="IPR050901">
    <property type="entry name" value="BP-dep_ABC_trans_perm"/>
</dbReference>
<dbReference type="SUPFAM" id="SSF161098">
    <property type="entry name" value="MetI-like"/>
    <property type="match status" value="1"/>
</dbReference>
<evidence type="ECO:0000256" key="1">
    <source>
        <dbReference type="ARBA" id="ARBA00004651"/>
    </source>
</evidence>
<keyword evidence="2 7" id="KW-0813">Transport</keyword>
<keyword evidence="4 7" id="KW-0812">Transmembrane</keyword>
<keyword evidence="10" id="KW-1185">Reference proteome</keyword>
<dbReference type="GO" id="GO:0055085">
    <property type="term" value="P:transmembrane transport"/>
    <property type="evidence" value="ECO:0007669"/>
    <property type="project" value="InterPro"/>
</dbReference>
<dbReference type="Gene3D" id="1.10.3720.10">
    <property type="entry name" value="MetI-like"/>
    <property type="match status" value="1"/>
</dbReference>
<proteinExistence type="inferred from homology"/>
<evidence type="ECO:0000259" key="8">
    <source>
        <dbReference type="PROSITE" id="PS50928"/>
    </source>
</evidence>
<feature type="transmembrane region" description="Helical" evidence="7">
    <location>
        <begin position="177"/>
        <end position="202"/>
    </location>
</feature>
<evidence type="ECO:0000313" key="9">
    <source>
        <dbReference type="EMBL" id="RMB57224.1"/>
    </source>
</evidence>
<accession>A0A3M0FX28</accession>
<dbReference type="PANTHER" id="PTHR32243:SF18">
    <property type="entry name" value="INNER MEMBRANE ABC TRANSPORTER PERMEASE PROTEIN YCJP"/>
    <property type="match status" value="1"/>
</dbReference>
<sequence>MKRTSWSSETLLVISMIIIAVPVIWLVITSFNAPREIISRGFEFSMSNYVRLFEGDSAIGAQIGNSLIIAVSTTVFTMAIAALAGYSLSSLGWSRTTTGILLGISALIQLIPPMTLVPGLYVVLQQFGILNSLPGLIILNVLFNLPFATLMLKVYFDALPDSIREAGLVDGASEQRVFWSLVLPLVKPGLAAVGIYVLIMAWNEFLMGLTMTTGGDQAPITVGIASLVQPQAITYGPMAALGSLTVVPIIILAIIANKQIVAGLTGGAVKG</sequence>
<keyword evidence="3" id="KW-1003">Cell membrane</keyword>
<comment type="caution">
    <text evidence="9">The sequence shown here is derived from an EMBL/GenBank/DDBJ whole genome shotgun (WGS) entry which is preliminary data.</text>
</comment>
<dbReference type="GO" id="GO:0005886">
    <property type="term" value="C:plasma membrane"/>
    <property type="evidence" value="ECO:0007669"/>
    <property type="project" value="UniProtKB-SubCell"/>
</dbReference>
<keyword evidence="5 7" id="KW-1133">Transmembrane helix</keyword>
<evidence type="ECO:0000256" key="2">
    <source>
        <dbReference type="ARBA" id="ARBA00022448"/>
    </source>
</evidence>
<comment type="similarity">
    <text evidence="7">Belongs to the binding-protein-dependent transport system permease family.</text>
</comment>
<protein>
    <submittedName>
        <fullName evidence="9">Carbohydrate ABC transporter permease</fullName>
    </submittedName>
</protein>
<feature type="transmembrane region" description="Helical" evidence="7">
    <location>
        <begin position="235"/>
        <end position="256"/>
    </location>
</feature>
<feature type="transmembrane region" description="Helical" evidence="7">
    <location>
        <begin position="100"/>
        <end position="124"/>
    </location>
</feature>
<reference evidence="9 10" key="1">
    <citation type="submission" date="2018-10" db="EMBL/GenBank/DDBJ databases">
        <title>Tessaracoccus antarcticuss sp. nov., isolated from sediment.</title>
        <authorList>
            <person name="Zhou L.Y."/>
            <person name="Du Z.J."/>
        </authorList>
    </citation>
    <scope>NUCLEOTIDE SEQUENCE [LARGE SCALE GENOMIC DNA]</scope>
    <source>
        <strain evidence="9 10">JDX10</strain>
    </source>
</reference>
<dbReference type="PANTHER" id="PTHR32243">
    <property type="entry name" value="MALTOSE TRANSPORT SYSTEM PERMEASE-RELATED"/>
    <property type="match status" value="1"/>
</dbReference>
<keyword evidence="6 7" id="KW-0472">Membrane</keyword>
<dbReference type="EMBL" id="REFW01000007">
    <property type="protein sequence ID" value="RMB57224.1"/>
    <property type="molecule type" value="Genomic_DNA"/>
</dbReference>
<feature type="domain" description="ABC transmembrane type-1" evidence="8">
    <location>
        <begin position="63"/>
        <end position="256"/>
    </location>
</feature>
<name>A0A3M0FX28_9ACTN</name>
<feature type="transmembrane region" description="Helical" evidence="7">
    <location>
        <begin position="12"/>
        <end position="31"/>
    </location>
</feature>
<dbReference type="PROSITE" id="PS50928">
    <property type="entry name" value="ABC_TM1"/>
    <property type="match status" value="1"/>
</dbReference>
<dbReference type="RefSeq" id="WP_121902724.1">
    <property type="nucleotide sequence ID" value="NZ_REFW01000007.1"/>
</dbReference>
<dbReference type="InterPro" id="IPR035906">
    <property type="entry name" value="MetI-like_sf"/>
</dbReference>
<dbReference type="OrthoDB" id="9794684at2"/>
<feature type="transmembrane region" description="Helical" evidence="7">
    <location>
        <begin position="136"/>
        <end position="156"/>
    </location>
</feature>
<dbReference type="CDD" id="cd06261">
    <property type="entry name" value="TM_PBP2"/>
    <property type="match status" value="1"/>
</dbReference>
<dbReference type="AlphaFoldDB" id="A0A3M0FX28"/>
<dbReference type="Pfam" id="PF00528">
    <property type="entry name" value="BPD_transp_1"/>
    <property type="match status" value="1"/>
</dbReference>
<dbReference type="InterPro" id="IPR000515">
    <property type="entry name" value="MetI-like"/>
</dbReference>
<evidence type="ECO:0000256" key="6">
    <source>
        <dbReference type="ARBA" id="ARBA00023136"/>
    </source>
</evidence>
<comment type="subcellular location">
    <subcellularLocation>
        <location evidence="1 7">Cell membrane</location>
        <topology evidence="1 7">Multi-pass membrane protein</topology>
    </subcellularLocation>
</comment>
<evidence type="ECO:0000256" key="4">
    <source>
        <dbReference type="ARBA" id="ARBA00022692"/>
    </source>
</evidence>
<evidence type="ECO:0000256" key="3">
    <source>
        <dbReference type="ARBA" id="ARBA00022475"/>
    </source>
</evidence>
<dbReference type="Proteomes" id="UP000275256">
    <property type="component" value="Unassembled WGS sequence"/>
</dbReference>